<name>D2UAU6_XANAP</name>
<feature type="coiled-coil region" evidence="1">
    <location>
        <begin position="99"/>
        <end position="126"/>
    </location>
</feature>
<feature type="compositionally biased region" description="Low complexity" evidence="2">
    <location>
        <begin position="25"/>
        <end position="40"/>
    </location>
</feature>
<reference evidence="3 4" key="1">
    <citation type="journal article" date="2009" name="BMC Genomics">
        <title>The complete genome sequence of Xanthomonas albilineans provides new insights into the reductive genome evolution of the xylem-limited Xanthomonadaceae.</title>
        <authorList>
            <person name="Pieretti I."/>
            <person name="Royer M."/>
            <person name="Barbe V."/>
            <person name="Carrere S."/>
            <person name="Koebnik R."/>
            <person name="Cociancich S."/>
            <person name="Couloux A."/>
            <person name="Darrasse A."/>
            <person name="Gouzy J."/>
            <person name="Jacques M.A."/>
            <person name="Lauber E."/>
            <person name="Manceau C."/>
            <person name="Mangenot S."/>
            <person name="Poussier S."/>
            <person name="Segurens B."/>
            <person name="Szurek B."/>
            <person name="Verdier V."/>
            <person name="Arlat M."/>
            <person name="Rott P."/>
        </authorList>
    </citation>
    <scope>NUCLEOTIDE SEQUENCE [LARGE SCALE GENOMIC DNA]</scope>
    <source>
        <strain evidence="4">GPE PC73 / CFBP 7063</strain>
    </source>
</reference>
<dbReference type="GeneID" id="57876960"/>
<dbReference type="STRING" id="380358.XALC_1652"/>
<evidence type="ECO:0008006" key="5">
    <source>
        <dbReference type="Google" id="ProtNLM"/>
    </source>
</evidence>
<dbReference type="AlphaFoldDB" id="D2UAU6"/>
<dbReference type="PATRIC" id="fig|29447.3.peg.1613"/>
<evidence type="ECO:0000313" key="4">
    <source>
        <dbReference type="Proteomes" id="UP000001890"/>
    </source>
</evidence>
<protein>
    <recommendedName>
        <fullName evidence="5">Nucleoprotein/polynucleotide-associated enzyme</fullName>
    </recommendedName>
</protein>
<dbReference type="KEGG" id="xal:XALC_1652"/>
<gene>
    <name evidence="3" type="ordered locus">XALc_1652</name>
</gene>
<dbReference type="Proteomes" id="UP000001890">
    <property type="component" value="Chromosome"/>
</dbReference>
<evidence type="ECO:0000313" key="3">
    <source>
        <dbReference type="EMBL" id="CBA16150.1"/>
    </source>
</evidence>
<proteinExistence type="predicted"/>
<dbReference type="EMBL" id="FP565176">
    <property type="protein sequence ID" value="CBA16150.1"/>
    <property type="molecule type" value="Genomic_DNA"/>
</dbReference>
<keyword evidence="4" id="KW-1185">Reference proteome</keyword>
<dbReference type="OrthoDB" id="5294470at2"/>
<accession>D2UAU6</accession>
<dbReference type="Pfam" id="PF09831">
    <property type="entry name" value="DUF2058"/>
    <property type="match status" value="1"/>
</dbReference>
<keyword evidence="1" id="KW-0175">Coiled coil</keyword>
<feature type="region of interest" description="Disordered" evidence="2">
    <location>
        <begin position="1"/>
        <end position="86"/>
    </location>
</feature>
<evidence type="ECO:0000256" key="1">
    <source>
        <dbReference type="SAM" id="Coils"/>
    </source>
</evidence>
<dbReference type="InterPro" id="IPR018636">
    <property type="entry name" value="DUF2058"/>
</dbReference>
<sequence>MSDTLRDQLLGLGFKPAPKPERQTSSGAPPSSRGRPGQRPVPTGGRGERASGAAPATGKPGGKQGRPHAGSKVQAAGQPTRRREDIDLAKAYAIRAQREKDERIEAERLKQEEARLRREARAKLDELLKGQALNQAEADIARHFPYGGKIKRIYVTADQLKALNAGELGVLQQNGRYLLVTAALLDQAEAIFPAAVALRVDPNAAAEEDPYADPKYQIPDDLVW</sequence>
<organism evidence="3 4">
    <name type="scientific">Xanthomonas albilineans (strain GPE PC73 / CFBP 7063)</name>
    <dbReference type="NCBI Taxonomy" id="380358"/>
    <lineage>
        <taxon>Bacteria</taxon>
        <taxon>Pseudomonadati</taxon>
        <taxon>Pseudomonadota</taxon>
        <taxon>Gammaproteobacteria</taxon>
        <taxon>Lysobacterales</taxon>
        <taxon>Lysobacteraceae</taxon>
        <taxon>Xanthomonas</taxon>
    </lineage>
</organism>
<dbReference type="eggNOG" id="COG3122">
    <property type="taxonomic scope" value="Bacteria"/>
</dbReference>
<dbReference type="RefSeq" id="WP_012916151.1">
    <property type="nucleotide sequence ID" value="NC_013722.1"/>
</dbReference>
<evidence type="ECO:0000256" key="2">
    <source>
        <dbReference type="SAM" id="MobiDB-lite"/>
    </source>
</evidence>